<dbReference type="PANTHER" id="PTHR43267">
    <property type="entry name" value="TRNA THREONYLCARBAMOYLADENOSINE DEHYDRATASE"/>
    <property type="match status" value="1"/>
</dbReference>
<dbReference type="InterPro" id="IPR045886">
    <property type="entry name" value="ThiF/MoeB/HesA"/>
</dbReference>
<dbReference type="InterPro" id="IPR000594">
    <property type="entry name" value="ThiF_NAD_FAD-bd"/>
</dbReference>
<feature type="domain" description="THIF-type NAD/FAD binding fold" evidence="1">
    <location>
        <begin position="15"/>
        <end position="143"/>
    </location>
</feature>
<accession>A0ABT7C2K5</accession>
<keyword evidence="2" id="KW-0548">Nucleotidyltransferase</keyword>
<dbReference type="PANTHER" id="PTHR43267:SF1">
    <property type="entry name" value="TRNA THREONYLCARBAMOYLADENOSINE DEHYDRATASE"/>
    <property type="match status" value="1"/>
</dbReference>
<evidence type="ECO:0000313" key="3">
    <source>
        <dbReference type="Proteomes" id="UP001232992"/>
    </source>
</evidence>
<dbReference type="RefSeq" id="WP_283760291.1">
    <property type="nucleotide sequence ID" value="NZ_JAQOSQ010000043.1"/>
</dbReference>
<dbReference type="InterPro" id="IPR035985">
    <property type="entry name" value="Ubiquitin-activating_enz"/>
</dbReference>
<dbReference type="EMBL" id="JAQOSQ010000043">
    <property type="protein sequence ID" value="MDJ1185650.1"/>
    <property type="molecule type" value="Genomic_DNA"/>
</dbReference>
<dbReference type="Proteomes" id="UP001232992">
    <property type="component" value="Unassembled WGS sequence"/>
</dbReference>
<dbReference type="SUPFAM" id="SSF69572">
    <property type="entry name" value="Activating enzymes of the ubiquitin-like proteins"/>
    <property type="match status" value="1"/>
</dbReference>
<keyword evidence="3" id="KW-1185">Reference proteome</keyword>
<reference evidence="2 3" key="1">
    <citation type="submission" date="2023-01" db="EMBL/GenBank/DDBJ databases">
        <title>Novel diversity within Roseofilum (Cyanobacteria; Desertifilaceae) from marine benthic mats with descriptions of four novel species.</title>
        <authorList>
            <person name="Wang Y."/>
            <person name="Berthold D.E."/>
            <person name="Hu J."/>
            <person name="Lefler F.W."/>
            <person name="Laughinghouse H.D. IV."/>
        </authorList>
    </citation>
    <scope>NUCLEOTIDE SEQUENCE [LARGE SCALE GENOMIC DNA]</scope>
    <source>
        <strain evidence="2 3">BLCC-M143</strain>
    </source>
</reference>
<proteinExistence type="predicted"/>
<gene>
    <name evidence="2" type="ORF">PMH09_20925</name>
</gene>
<dbReference type="CDD" id="cd01483">
    <property type="entry name" value="E1_enzyme_family"/>
    <property type="match status" value="1"/>
</dbReference>
<evidence type="ECO:0000313" key="2">
    <source>
        <dbReference type="EMBL" id="MDJ1185650.1"/>
    </source>
</evidence>
<comment type="caution">
    <text evidence="2">The sequence shown here is derived from an EMBL/GenBank/DDBJ whole genome shotgun (WGS) entry which is preliminary data.</text>
</comment>
<dbReference type="GO" id="GO:0016779">
    <property type="term" value="F:nucleotidyltransferase activity"/>
    <property type="evidence" value="ECO:0007669"/>
    <property type="project" value="UniProtKB-KW"/>
</dbReference>
<dbReference type="Gene3D" id="3.40.50.720">
    <property type="entry name" value="NAD(P)-binding Rossmann-like Domain"/>
    <property type="match status" value="1"/>
</dbReference>
<sequence length="210" mass="23358">MSMFFHEELHRSPAVMATLKAASISICGAGALGGNLTENLARTGIGQIKVIDRDRIEERNLSTQPYYKSDVGAYKAKILANSLYRALGVAIEARCQELTEDSVHKLLKGSPLAIDTFDNSTSRQLVTDYCRDRKIPCLHIGLASDYAEIIWNEHYRVPSPNNDDICDYPLARNLVLLTVAVSSEVILTFLTEKKQPNYTITFADFSINPC</sequence>
<protein>
    <submittedName>
        <fullName evidence="2">ThiF family adenylyltransferase</fullName>
    </submittedName>
</protein>
<evidence type="ECO:0000259" key="1">
    <source>
        <dbReference type="Pfam" id="PF00899"/>
    </source>
</evidence>
<name>A0ABT7C2K5_9CYAN</name>
<dbReference type="Pfam" id="PF00899">
    <property type="entry name" value="ThiF"/>
    <property type="match status" value="1"/>
</dbReference>
<organism evidence="2 3">
    <name type="scientific">Roseofilum casamattae BLCC-M143</name>
    <dbReference type="NCBI Taxonomy" id="3022442"/>
    <lineage>
        <taxon>Bacteria</taxon>
        <taxon>Bacillati</taxon>
        <taxon>Cyanobacteriota</taxon>
        <taxon>Cyanophyceae</taxon>
        <taxon>Desertifilales</taxon>
        <taxon>Desertifilaceae</taxon>
        <taxon>Roseofilum</taxon>
        <taxon>Roseofilum casamattae</taxon>
    </lineage>
</organism>
<keyword evidence="2" id="KW-0808">Transferase</keyword>